<reference evidence="4 5" key="1">
    <citation type="journal article" date="2024" name="Front. Microbiol.">
        <title>Novel thermophilic genera Geochorda gen. nov. and Carboxydochorda gen. nov. from the deep terrestrial subsurface reveal the ecophysiological diversity in the class Limnochordia.</title>
        <authorList>
            <person name="Karnachuk O.V."/>
            <person name="Lukina A.P."/>
            <person name="Avakyan M.R."/>
            <person name="Kadnikov V.V."/>
            <person name="Begmatov S."/>
            <person name="Beletsky A.V."/>
            <person name="Vlasova K.G."/>
            <person name="Novikov A.A."/>
            <person name="Shcherbakova V.A."/>
            <person name="Mardanov A.V."/>
            <person name="Ravin N.V."/>
        </authorList>
    </citation>
    <scope>NUCLEOTIDE SEQUENCE [LARGE SCALE GENOMIC DNA]</scope>
    <source>
        <strain evidence="4 5">L945</strain>
    </source>
</reference>
<dbReference type="InterPro" id="IPR011611">
    <property type="entry name" value="PfkB_dom"/>
</dbReference>
<keyword evidence="2 4" id="KW-0418">Kinase</keyword>
<evidence type="ECO:0000256" key="2">
    <source>
        <dbReference type="ARBA" id="ARBA00022777"/>
    </source>
</evidence>
<dbReference type="Gene3D" id="3.40.1190.20">
    <property type="match status" value="1"/>
</dbReference>
<dbReference type="InterPro" id="IPR029056">
    <property type="entry name" value="Ribokinase-like"/>
</dbReference>
<gene>
    <name evidence="4" type="ORF">U7230_13375</name>
</gene>
<dbReference type="Pfam" id="PF00294">
    <property type="entry name" value="PfkB"/>
    <property type="match status" value="1"/>
</dbReference>
<dbReference type="InterPro" id="IPR002173">
    <property type="entry name" value="Carboh/pur_kinase_PfkB_CS"/>
</dbReference>
<evidence type="ECO:0000313" key="5">
    <source>
        <dbReference type="Proteomes" id="UP001332192"/>
    </source>
</evidence>
<dbReference type="GO" id="GO:0016301">
    <property type="term" value="F:kinase activity"/>
    <property type="evidence" value="ECO:0007669"/>
    <property type="project" value="UniProtKB-KW"/>
</dbReference>
<evidence type="ECO:0000259" key="3">
    <source>
        <dbReference type="Pfam" id="PF00294"/>
    </source>
</evidence>
<feature type="domain" description="Carbohydrate kinase PfkB" evidence="3">
    <location>
        <begin position="50"/>
        <end position="332"/>
    </location>
</feature>
<accession>A0ABZ1BX50</accession>
<name>A0ABZ1BX50_9FIRM</name>
<organism evidence="4 5">
    <name type="scientific">Carboxydichorda subterranea</name>
    <dbReference type="NCBI Taxonomy" id="3109565"/>
    <lineage>
        <taxon>Bacteria</taxon>
        <taxon>Bacillati</taxon>
        <taxon>Bacillota</taxon>
        <taxon>Limnochordia</taxon>
        <taxon>Limnochordales</taxon>
        <taxon>Geochordaceae</taxon>
        <taxon>Carboxydichorda</taxon>
    </lineage>
</organism>
<keyword evidence="1" id="KW-0808">Transferase</keyword>
<dbReference type="EMBL" id="CP141615">
    <property type="protein sequence ID" value="WRP17060.1"/>
    <property type="molecule type" value="Genomic_DNA"/>
</dbReference>
<dbReference type="PANTHER" id="PTHR46969">
    <property type="entry name" value="BIFUNCTIONAL PROTEIN HLDE"/>
    <property type="match status" value="1"/>
</dbReference>
<evidence type="ECO:0000256" key="1">
    <source>
        <dbReference type="ARBA" id="ARBA00022679"/>
    </source>
</evidence>
<dbReference type="RefSeq" id="WP_324716332.1">
    <property type="nucleotide sequence ID" value="NZ_CP141615.1"/>
</dbReference>
<dbReference type="PROSITE" id="PS00584">
    <property type="entry name" value="PFKB_KINASES_2"/>
    <property type="match status" value="1"/>
</dbReference>
<sequence>MSETHSAPGERVDVAASQAASLLERAQGRLVAVIGDPILDRYVYGEPQRVAREAPVLILRWAGDEERAGGAANAAANASALGARVELVGLVGQDRAADRLEALMEQQGIAHTLVRDAGRPTTVKTRYVAGSRQTVWQQVLRLDRWEASFAGGEVLARLVEAARLAASRADAVILSEYGAGTLAPPVRDAAMEAAKARGAPVVVDSRYRLLDFGGAFAATPNTGEAEHAVGRPLRVEQDFVEAGQKLLAKLDVHLLVLTRGEEGMSLFFRDGRRPLRLMAYRPREVYDVSGAGDTVISALALGLTVGEEHAVAAALLADVAAGLVVAKRGVATVSAGEVREALEAWAPEVYALPMPREVR</sequence>
<protein>
    <submittedName>
        <fullName evidence="4">PfkB family carbohydrate kinase</fullName>
    </submittedName>
</protein>
<proteinExistence type="predicted"/>
<keyword evidence="5" id="KW-1185">Reference proteome</keyword>
<dbReference type="SUPFAM" id="SSF53613">
    <property type="entry name" value="Ribokinase-like"/>
    <property type="match status" value="1"/>
</dbReference>
<evidence type="ECO:0000313" key="4">
    <source>
        <dbReference type="EMBL" id="WRP17060.1"/>
    </source>
</evidence>
<dbReference type="Proteomes" id="UP001332192">
    <property type="component" value="Chromosome"/>
</dbReference>
<dbReference type="PANTHER" id="PTHR46969:SF1">
    <property type="entry name" value="BIFUNCTIONAL PROTEIN HLDE"/>
    <property type="match status" value="1"/>
</dbReference>